<dbReference type="EMBL" id="JAPUFD010000006">
    <property type="protein sequence ID" value="MDI1488030.1"/>
    <property type="molecule type" value="Genomic_DNA"/>
</dbReference>
<proteinExistence type="predicted"/>
<feature type="domain" description="Spondin" evidence="1">
    <location>
        <begin position="1"/>
        <end position="24"/>
    </location>
</feature>
<reference evidence="2" key="1">
    <citation type="journal article" date="2023" name="Genome Biol. Evol.">
        <title>First Whole Genome Sequence and Flow Cytometry Genome Size Data for the Lichen-Forming Fungus Ramalina farinacea (Ascomycota).</title>
        <authorList>
            <person name="Llewellyn T."/>
            <person name="Mian S."/>
            <person name="Hill R."/>
            <person name="Leitch I.J."/>
            <person name="Gaya E."/>
        </authorList>
    </citation>
    <scope>NUCLEOTIDE SEQUENCE</scope>
    <source>
        <strain evidence="2">LIQ254RAFAR</strain>
    </source>
</reference>
<protein>
    <recommendedName>
        <fullName evidence="1">Spondin domain-containing protein</fullName>
    </recommendedName>
</protein>
<dbReference type="InterPro" id="IPR009465">
    <property type="entry name" value="Spondin_N"/>
</dbReference>
<keyword evidence="3" id="KW-1185">Reference proteome</keyword>
<dbReference type="Proteomes" id="UP001161017">
    <property type="component" value="Unassembled WGS sequence"/>
</dbReference>
<accession>A0AA43QPG4</accession>
<sequence>MGPNVPSLPPEILREIIQLVPHQPFHLISLWLDVRNVNYFFRDLVENLFISDHLERTRLECRVDTKSSDGLFGGISFAFSQLTDANRTAIFTMNNKWGENEFKAFQSRQQSLSRAKLGLHPMHTIHFHGTMLINDTELPVVGMNAPLAEISIDWRSLFTGFFSDARLHQYNLKQEWARRIPNGSCWDSWDPAGAQHSEIPYTTSFRRYRMLTPGPCTYRLDGVRHECFVLDFRGTDDLDLTNAVSLLKSYSEINLAARIRTRRQRMKQHIKKVSWKDGVEQYFESELFAIQEIDPAWFYSTDGLMQPDYRPQRWVTLRYSHQPKPAKKPVSYEGKEFDRKVYPGAYAKMSLIGQDTFPGQPFGGTGCTSEARSD</sequence>
<organism evidence="2 3">
    <name type="scientific">Ramalina farinacea</name>
    <dbReference type="NCBI Taxonomy" id="258253"/>
    <lineage>
        <taxon>Eukaryota</taxon>
        <taxon>Fungi</taxon>
        <taxon>Dikarya</taxon>
        <taxon>Ascomycota</taxon>
        <taxon>Pezizomycotina</taxon>
        <taxon>Lecanoromycetes</taxon>
        <taxon>OSLEUM clade</taxon>
        <taxon>Lecanoromycetidae</taxon>
        <taxon>Lecanorales</taxon>
        <taxon>Lecanorineae</taxon>
        <taxon>Ramalinaceae</taxon>
        <taxon>Ramalina</taxon>
    </lineage>
</organism>
<evidence type="ECO:0000313" key="3">
    <source>
        <dbReference type="Proteomes" id="UP001161017"/>
    </source>
</evidence>
<name>A0AA43QPG4_9LECA</name>
<gene>
    <name evidence="2" type="ORF">OHK93_007304</name>
</gene>
<evidence type="ECO:0000313" key="2">
    <source>
        <dbReference type="EMBL" id="MDI1488030.1"/>
    </source>
</evidence>
<dbReference type="AlphaFoldDB" id="A0AA43QPG4"/>
<comment type="caution">
    <text evidence="2">The sequence shown here is derived from an EMBL/GenBank/DDBJ whole genome shotgun (WGS) entry which is preliminary data.</text>
</comment>
<dbReference type="PROSITE" id="PS51020">
    <property type="entry name" value="SPONDIN"/>
    <property type="match status" value="1"/>
</dbReference>
<evidence type="ECO:0000259" key="1">
    <source>
        <dbReference type="PROSITE" id="PS51020"/>
    </source>
</evidence>